<dbReference type="GO" id="GO:0005840">
    <property type="term" value="C:ribosome"/>
    <property type="evidence" value="ECO:0007669"/>
    <property type="project" value="UniProtKB-KW"/>
</dbReference>
<evidence type="ECO:0000256" key="2">
    <source>
        <dbReference type="ARBA" id="ARBA00022980"/>
    </source>
</evidence>
<comment type="function">
    <text evidence="5">Forms part of the polypeptide exit tunnel.</text>
</comment>
<evidence type="ECO:0000313" key="7">
    <source>
        <dbReference type="Proteomes" id="UP001157947"/>
    </source>
</evidence>
<keyword evidence="5" id="KW-0699">rRNA-binding</keyword>
<dbReference type="Pfam" id="PF00573">
    <property type="entry name" value="Ribosomal_L4"/>
    <property type="match status" value="1"/>
</dbReference>
<keyword evidence="2 5" id="KW-0689">Ribosomal protein</keyword>
<dbReference type="EMBL" id="FXTX01000008">
    <property type="protein sequence ID" value="SMP10978.1"/>
    <property type="molecule type" value="Genomic_DNA"/>
</dbReference>
<dbReference type="GO" id="GO:1990904">
    <property type="term" value="C:ribonucleoprotein complex"/>
    <property type="evidence" value="ECO:0007669"/>
    <property type="project" value="UniProtKB-KW"/>
</dbReference>
<evidence type="ECO:0000256" key="4">
    <source>
        <dbReference type="ARBA" id="ARBA00035244"/>
    </source>
</evidence>
<reference evidence="6" key="1">
    <citation type="submission" date="2017-05" db="EMBL/GenBank/DDBJ databases">
        <authorList>
            <person name="Varghese N."/>
            <person name="Submissions S."/>
        </authorList>
    </citation>
    <scope>NUCLEOTIDE SEQUENCE</scope>
    <source>
        <strain evidence="6">DSM 18763</strain>
    </source>
</reference>
<organism evidence="6 7">
    <name type="scientific">Venenivibrio stagnispumantis</name>
    <dbReference type="NCBI Taxonomy" id="407998"/>
    <lineage>
        <taxon>Bacteria</taxon>
        <taxon>Pseudomonadati</taxon>
        <taxon>Aquificota</taxon>
        <taxon>Aquificia</taxon>
        <taxon>Aquificales</taxon>
        <taxon>Hydrogenothermaceae</taxon>
        <taxon>Venenivibrio</taxon>
    </lineage>
</organism>
<dbReference type="GO" id="GO:0003735">
    <property type="term" value="F:structural constituent of ribosome"/>
    <property type="evidence" value="ECO:0007669"/>
    <property type="project" value="InterPro"/>
</dbReference>
<dbReference type="AlphaFoldDB" id="A0AA45WLE1"/>
<keyword evidence="5" id="KW-0694">RNA-binding</keyword>
<protein>
    <recommendedName>
        <fullName evidence="4 5">Large ribosomal subunit protein uL4</fullName>
    </recommendedName>
</protein>
<gene>
    <name evidence="5" type="primary">rplD</name>
    <name evidence="6" type="ORF">SAMN06264868_10839</name>
</gene>
<comment type="similarity">
    <text evidence="1 5">Belongs to the universal ribosomal protein uL4 family.</text>
</comment>
<dbReference type="PANTHER" id="PTHR10746">
    <property type="entry name" value="50S RIBOSOMAL PROTEIN L4"/>
    <property type="match status" value="1"/>
</dbReference>
<dbReference type="NCBIfam" id="TIGR03953">
    <property type="entry name" value="rplD_bact"/>
    <property type="match status" value="1"/>
</dbReference>
<dbReference type="SUPFAM" id="SSF52166">
    <property type="entry name" value="Ribosomal protein L4"/>
    <property type="match status" value="1"/>
</dbReference>
<comment type="function">
    <text evidence="5">One of the primary rRNA binding proteins, this protein initially binds near the 5'-end of the 23S rRNA. It is important during the early stages of 50S assembly. It makes multiple contacts with different domains of the 23S rRNA in the assembled 50S subunit and ribosome.</text>
</comment>
<sequence length="208" mass="23181">MEINVVNKNNEKVGTINLNENIFNVEANQGTVWEVIKWQLAARRAGTASTKTRAEVAGSNRKILPQKGTGNARHGDRKANIFVGGGVAHGPHPRDYYYSLPKKVRKKVLKASLTTKLKEGSLTIIEDFTFEAPKTKNAVEVLKNFGLENEKVLLVLPKKDINVIKSFRNIPKVKILLVEGLNSYDILNANHVLIFKSAIDKINERLGQ</sequence>
<dbReference type="InterPro" id="IPR023574">
    <property type="entry name" value="Ribosomal_uL4_dom_sf"/>
</dbReference>
<dbReference type="GO" id="GO:0006412">
    <property type="term" value="P:translation"/>
    <property type="evidence" value="ECO:0007669"/>
    <property type="project" value="UniProtKB-UniRule"/>
</dbReference>
<evidence type="ECO:0000256" key="1">
    <source>
        <dbReference type="ARBA" id="ARBA00010528"/>
    </source>
</evidence>
<proteinExistence type="inferred from homology"/>
<dbReference type="HAMAP" id="MF_01328_B">
    <property type="entry name" value="Ribosomal_uL4_B"/>
    <property type="match status" value="1"/>
</dbReference>
<keyword evidence="3 5" id="KW-0687">Ribonucleoprotein</keyword>
<evidence type="ECO:0000256" key="5">
    <source>
        <dbReference type="HAMAP-Rule" id="MF_01328"/>
    </source>
</evidence>
<comment type="subunit">
    <text evidence="5">Part of the 50S ribosomal subunit.</text>
</comment>
<name>A0AA45WLE1_9AQUI</name>
<keyword evidence="7" id="KW-1185">Reference proteome</keyword>
<accession>A0AA45WLE1</accession>
<comment type="caution">
    <text evidence="6">The sequence shown here is derived from an EMBL/GenBank/DDBJ whole genome shotgun (WGS) entry which is preliminary data.</text>
</comment>
<dbReference type="PANTHER" id="PTHR10746:SF6">
    <property type="entry name" value="LARGE RIBOSOMAL SUBUNIT PROTEIN UL4M"/>
    <property type="match status" value="1"/>
</dbReference>
<dbReference type="Gene3D" id="3.40.1370.10">
    <property type="match status" value="1"/>
</dbReference>
<evidence type="ECO:0000313" key="6">
    <source>
        <dbReference type="EMBL" id="SMP10978.1"/>
    </source>
</evidence>
<dbReference type="InterPro" id="IPR002136">
    <property type="entry name" value="Ribosomal_uL4"/>
</dbReference>
<evidence type="ECO:0000256" key="3">
    <source>
        <dbReference type="ARBA" id="ARBA00023274"/>
    </source>
</evidence>
<dbReference type="GO" id="GO:0019843">
    <property type="term" value="F:rRNA binding"/>
    <property type="evidence" value="ECO:0007669"/>
    <property type="project" value="UniProtKB-UniRule"/>
</dbReference>
<dbReference type="RefSeq" id="WP_265134303.1">
    <property type="nucleotide sequence ID" value="NZ_FXTX01000008.1"/>
</dbReference>
<dbReference type="InterPro" id="IPR013005">
    <property type="entry name" value="Ribosomal_uL4-like"/>
</dbReference>
<dbReference type="Proteomes" id="UP001157947">
    <property type="component" value="Unassembled WGS sequence"/>
</dbReference>